<keyword evidence="2" id="KW-1185">Reference proteome</keyword>
<reference evidence="2" key="1">
    <citation type="submission" date="2016-08" db="EMBL/GenBank/DDBJ databases">
        <authorList>
            <person name="Varghese N."/>
            <person name="Submissions Spin"/>
        </authorList>
    </citation>
    <scope>NUCLEOTIDE SEQUENCE [LARGE SCALE GENOMIC DNA]</scope>
    <source>
        <strain evidence="2">R-53144</strain>
    </source>
</reference>
<gene>
    <name evidence="1" type="ORF">GA0061080_102239</name>
</gene>
<organism evidence="1 2">
    <name type="scientific">Gilliamella intestini</name>
    <dbReference type="NCBI Taxonomy" id="1798183"/>
    <lineage>
        <taxon>Bacteria</taxon>
        <taxon>Pseudomonadati</taxon>
        <taxon>Pseudomonadota</taxon>
        <taxon>Gammaproteobacteria</taxon>
        <taxon>Orbales</taxon>
        <taxon>Orbaceae</taxon>
        <taxon>Gilliamella</taxon>
    </lineage>
</organism>
<dbReference type="EMBL" id="FMBA01000022">
    <property type="protein sequence ID" value="SCC08056.1"/>
    <property type="molecule type" value="Genomic_DNA"/>
</dbReference>
<dbReference type="Proteomes" id="UP000199698">
    <property type="component" value="Unassembled WGS sequence"/>
</dbReference>
<dbReference type="AlphaFoldDB" id="A0A1C4BMD0"/>
<dbReference type="NCBIfam" id="TIGR01635">
    <property type="entry name" value="tail_comp_S"/>
    <property type="match status" value="1"/>
</dbReference>
<sequence>MTGVNIEFNIQDALDAMLHIEAAINDTQSLFSHMGEVLLDIHEARFNAQESPDGIPWQALSPWYQKSKSKQKDKILTLDGNLRSTLHWQIEGNTLLFGTNLIYGAIHQFGGTIKPVRGNALNVGGRPVKKVVIPARPWLGINAQDKLLLVDVVREHLGFA</sequence>
<proteinExistence type="predicted"/>
<accession>A0A1C4BMD0</accession>
<name>A0A1C4BMD0_9GAMM</name>
<dbReference type="Pfam" id="PF05069">
    <property type="entry name" value="Phage_tail_S"/>
    <property type="match status" value="1"/>
</dbReference>
<evidence type="ECO:0000313" key="1">
    <source>
        <dbReference type="EMBL" id="SCC08056.1"/>
    </source>
</evidence>
<dbReference type="STRING" id="1798183.GA0061080_102239"/>
<protein>
    <submittedName>
        <fullName evidence="1">Phage virion morphogenesis (Putative tail completion) protein</fullName>
    </submittedName>
</protein>
<dbReference type="InterPro" id="IPR006522">
    <property type="entry name" value="Phage_virion_morphogenesis"/>
</dbReference>
<evidence type="ECO:0000313" key="2">
    <source>
        <dbReference type="Proteomes" id="UP000199698"/>
    </source>
</evidence>